<dbReference type="InterPro" id="IPR038371">
    <property type="entry name" value="Cu_polyphenol_OxRdtase_sf"/>
</dbReference>
<protein>
    <recommendedName>
        <fullName evidence="12">Purine nucleoside phosphorylase</fullName>
    </recommendedName>
</protein>
<dbReference type="Pfam" id="PF02578">
    <property type="entry name" value="Cu-oxidase_4"/>
    <property type="match status" value="1"/>
</dbReference>
<keyword evidence="8" id="KW-0862">Zinc</keyword>
<dbReference type="NCBIfam" id="TIGR00726">
    <property type="entry name" value="peptidoglycan editing factor PgeF"/>
    <property type="match status" value="1"/>
</dbReference>
<keyword evidence="6" id="KW-0479">Metal-binding</keyword>
<evidence type="ECO:0000256" key="3">
    <source>
        <dbReference type="ARBA" id="ARBA00003215"/>
    </source>
</evidence>
<comment type="cofactor">
    <cofactor evidence="2">
        <name>Zn(2+)</name>
        <dbReference type="ChEBI" id="CHEBI:29105"/>
    </cofactor>
</comment>
<evidence type="ECO:0000256" key="2">
    <source>
        <dbReference type="ARBA" id="ARBA00001947"/>
    </source>
</evidence>
<dbReference type="InterPro" id="IPR011324">
    <property type="entry name" value="Cytotoxic_necrot_fac-like_cat"/>
</dbReference>
<sequence>MSDIFRLKQDEFFVLNDWNQLSSELIVGFTTKNGGFSDGPFASLNLGLHVKDDPHRVYLNRKKVAEQLAIPLERWVCADQVHGKRIEKVTTLDGGKGVFSYETAVAQADGLYTSEENLLLALCFADCVPLYFFAPKQNLIGVAHAGWKGTVQNIAGEMIRLWTDQEGVHPSDIYVAIGPSIGSCCYIVDDRVIEFVQKALENPTVSLYNETSEGQYALNLKALNKQLLQQAGVPEQNILVSDYCTSCEQRLFFSHRRDRGKTGRMMAFIGRRVKTCR</sequence>
<dbReference type="CDD" id="cd16833">
    <property type="entry name" value="YfiH"/>
    <property type="match status" value="1"/>
</dbReference>
<evidence type="ECO:0000256" key="7">
    <source>
        <dbReference type="ARBA" id="ARBA00022801"/>
    </source>
</evidence>
<comment type="function">
    <text evidence="3">Purine nucleoside enzyme that catalyzes the phosphorolysis of adenosine and inosine nucleosides, yielding D-ribose 1-phosphate and the respective free bases, adenine and hypoxanthine. Also catalyzes the phosphorolysis of S-methyl-5'-thioadenosine into adenine and S-methyl-5-thio-alpha-D-ribose 1-phosphate. Also has adenosine deaminase activity.</text>
</comment>
<evidence type="ECO:0000256" key="9">
    <source>
        <dbReference type="ARBA" id="ARBA00047989"/>
    </source>
</evidence>
<dbReference type="GO" id="GO:0005507">
    <property type="term" value="F:copper ion binding"/>
    <property type="evidence" value="ECO:0007669"/>
    <property type="project" value="TreeGrafter"/>
</dbReference>
<evidence type="ECO:0000256" key="1">
    <source>
        <dbReference type="ARBA" id="ARBA00000553"/>
    </source>
</evidence>
<dbReference type="InterPro" id="IPR003730">
    <property type="entry name" value="Cu_polyphenol_OxRdtase"/>
</dbReference>
<gene>
    <name evidence="13" type="ORF">EDD69_10590</name>
</gene>
<keyword evidence="7" id="KW-0378">Hydrolase</keyword>
<evidence type="ECO:0000256" key="11">
    <source>
        <dbReference type="ARBA" id="ARBA00049893"/>
    </source>
</evidence>
<dbReference type="PANTHER" id="PTHR30616">
    <property type="entry name" value="UNCHARACTERIZED PROTEIN YFIH"/>
    <property type="match status" value="1"/>
</dbReference>
<keyword evidence="14" id="KW-1185">Reference proteome</keyword>
<dbReference type="PANTHER" id="PTHR30616:SF2">
    <property type="entry name" value="PURINE NUCLEOSIDE PHOSPHORYLASE LACC1"/>
    <property type="match status" value="1"/>
</dbReference>
<comment type="similarity">
    <text evidence="4 12">Belongs to the purine nucleoside phosphorylase YfiH/LACC1 family.</text>
</comment>
<name>A0A4R1QEG7_9BACL</name>
<evidence type="ECO:0000256" key="8">
    <source>
        <dbReference type="ARBA" id="ARBA00022833"/>
    </source>
</evidence>
<evidence type="ECO:0000256" key="5">
    <source>
        <dbReference type="ARBA" id="ARBA00022679"/>
    </source>
</evidence>
<dbReference type="OrthoDB" id="4279at2"/>
<evidence type="ECO:0000256" key="12">
    <source>
        <dbReference type="RuleBase" id="RU361274"/>
    </source>
</evidence>
<evidence type="ECO:0000313" key="14">
    <source>
        <dbReference type="Proteomes" id="UP000295658"/>
    </source>
</evidence>
<dbReference type="SUPFAM" id="SSF64438">
    <property type="entry name" value="CNF1/YfiH-like putative cysteine hydrolases"/>
    <property type="match status" value="1"/>
</dbReference>
<comment type="caution">
    <text evidence="13">The sequence shown here is derived from an EMBL/GenBank/DDBJ whole genome shotgun (WGS) entry which is preliminary data.</text>
</comment>
<comment type="catalytic activity">
    <reaction evidence="1">
        <text>inosine + phosphate = alpha-D-ribose 1-phosphate + hypoxanthine</text>
        <dbReference type="Rhea" id="RHEA:27646"/>
        <dbReference type="ChEBI" id="CHEBI:17368"/>
        <dbReference type="ChEBI" id="CHEBI:17596"/>
        <dbReference type="ChEBI" id="CHEBI:43474"/>
        <dbReference type="ChEBI" id="CHEBI:57720"/>
        <dbReference type="EC" id="2.4.2.1"/>
    </reaction>
    <physiologicalReaction direction="left-to-right" evidence="1">
        <dbReference type="Rhea" id="RHEA:27647"/>
    </physiologicalReaction>
</comment>
<evidence type="ECO:0000256" key="6">
    <source>
        <dbReference type="ARBA" id="ARBA00022723"/>
    </source>
</evidence>
<dbReference type="RefSeq" id="WP_132948063.1">
    <property type="nucleotide sequence ID" value="NZ_BSVG01000003.1"/>
</dbReference>
<keyword evidence="5" id="KW-0808">Transferase</keyword>
<organism evidence="13 14">
    <name type="scientific">Thermolongibacillus altinsuensis</name>
    <dbReference type="NCBI Taxonomy" id="575256"/>
    <lineage>
        <taxon>Bacteria</taxon>
        <taxon>Bacillati</taxon>
        <taxon>Bacillota</taxon>
        <taxon>Bacilli</taxon>
        <taxon>Bacillales</taxon>
        <taxon>Anoxybacillaceae</taxon>
        <taxon>Thermolongibacillus</taxon>
    </lineage>
</organism>
<evidence type="ECO:0000256" key="4">
    <source>
        <dbReference type="ARBA" id="ARBA00007353"/>
    </source>
</evidence>
<evidence type="ECO:0000313" key="13">
    <source>
        <dbReference type="EMBL" id="TCL50293.1"/>
    </source>
</evidence>
<dbReference type="AlphaFoldDB" id="A0A4R1QEG7"/>
<comment type="catalytic activity">
    <reaction evidence="11">
        <text>S-methyl-5'-thioadenosine + phosphate = 5-(methylsulfanyl)-alpha-D-ribose 1-phosphate + adenine</text>
        <dbReference type="Rhea" id="RHEA:11852"/>
        <dbReference type="ChEBI" id="CHEBI:16708"/>
        <dbReference type="ChEBI" id="CHEBI:17509"/>
        <dbReference type="ChEBI" id="CHEBI:43474"/>
        <dbReference type="ChEBI" id="CHEBI:58533"/>
        <dbReference type="EC" id="2.4.2.28"/>
    </reaction>
    <physiologicalReaction direction="left-to-right" evidence="11">
        <dbReference type="Rhea" id="RHEA:11853"/>
    </physiologicalReaction>
</comment>
<comment type="catalytic activity">
    <reaction evidence="9">
        <text>adenosine + H2O + H(+) = inosine + NH4(+)</text>
        <dbReference type="Rhea" id="RHEA:24408"/>
        <dbReference type="ChEBI" id="CHEBI:15377"/>
        <dbReference type="ChEBI" id="CHEBI:15378"/>
        <dbReference type="ChEBI" id="CHEBI:16335"/>
        <dbReference type="ChEBI" id="CHEBI:17596"/>
        <dbReference type="ChEBI" id="CHEBI:28938"/>
        <dbReference type="EC" id="3.5.4.4"/>
    </reaction>
    <physiologicalReaction direction="left-to-right" evidence="9">
        <dbReference type="Rhea" id="RHEA:24409"/>
    </physiologicalReaction>
</comment>
<comment type="catalytic activity">
    <reaction evidence="10">
        <text>adenosine + phosphate = alpha-D-ribose 1-phosphate + adenine</text>
        <dbReference type="Rhea" id="RHEA:27642"/>
        <dbReference type="ChEBI" id="CHEBI:16335"/>
        <dbReference type="ChEBI" id="CHEBI:16708"/>
        <dbReference type="ChEBI" id="CHEBI:43474"/>
        <dbReference type="ChEBI" id="CHEBI:57720"/>
        <dbReference type="EC" id="2.4.2.1"/>
    </reaction>
    <physiologicalReaction direction="left-to-right" evidence="10">
        <dbReference type="Rhea" id="RHEA:27643"/>
    </physiologicalReaction>
</comment>
<dbReference type="Proteomes" id="UP000295658">
    <property type="component" value="Unassembled WGS sequence"/>
</dbReference>
<accession>A0A4R1QEG7</accession>
<dbReference type="Gene3D" id="3.60.140.10">
    <property type="entry name" value="CNF1/YfiH-like putative cysteine hydrolases"/>
    <property type="match status" value="1"/>
</dbReference>
<proteinExistence type="inferred from homology"/>
<dbReference type="EMBL" id="SLUL01000005">
    <property type="protein sequence ID" value="TCL50293.1"/>
    <property type="molecule type" value="Genomic_DNA"/>
</dbReference>
<evidence type="ECO:0000256" key="10">
    <source>
        <dbReference type="ARBA" id="ARBA00048968"/>
    </source>
</evidence>
<dbReference type="GO" id="GO:0017061">
    <property type="term" value="F:S-methyl-5-thioadenosine phosphorylase activity"/>
    <property type="evidence" value="ECO:0007669"/>
    <property type="project" value="UniProtKB-EC"/>
</dbReference>
<reference evidence="13 14" key="1">
    <citation type="submission" date="2019-03" db="EMBL/GenBank/DDBJ databases">
        <title>Genomic Encyclopedia of Type Strains, Phase IV (KMG-IV): sequencing the most valuable type-strain genomes for metagenomic binning, comparative biology and taxonomic classification.</title>
        <authorList>
            <person name="Goeker M."/>
        </authorList>
    </citation>
    <scope>NUCLEOTIDE SEQUENCE [LARGE SCALE GENOMIC DNA]</scope>
    <source>
        <strain evidence="13 14">DSM 24979</strain>
    </source>
</reference>
<dbReference type="GO" id="GO:0016787">
    <property type="term" value="F:hydrolase activity"/>
    <property type="evidence" value="ECO:0007669"/>
    <property type="project" value="UniProtKB-KW"/>
</dbReference>